<dbReference type="SMART" id="SM00922">
    <property type="entry name" value="MR_MLE"/>
    <property type="match status" value="1"/>
</dbReference>
<dbReference type="KEGG" id="sus:Acid_2985"/>
<organism evidence="3">
    <name type="scientific">Solibacter usitatus (strain Ellin6076)</name>
    <dbReference type="NCBI Taxonomy" id="234267"/>
    <lineage>
        <taxon>Bacteria</taxon>
        <taxon>Pseudomonadati</taxon>
        <taxon>Acidobacteriota</taxon>
        <taxon>Terriglobia</taxon>
        <taxon>Bryobacterales</taxon>
        <taxon>Solibacteraceae</taxon>
        <taxon>Candidatus Solibacter</taxon>
    </lineage>
</organism>
<dbReference type="InterPro" id="IPR029017">
    <property type="entry name" value="Enolase-like_N"/>
</dbReference>
<dbReference type="Gene3D" id="3.20.20.120">
    <property type="entry name" value="Enolase-like C-terminal domain"/>
    <property type="match status" value="1"/>
</dbReference>
<evidence type="ECO:0000259" key="2">
    <source>
        <dbReference type="SMART" id="SM00922"/>
    </source>
</evidence>
<name>Q01NB7_SOLUE</name>
<dbReference type="SUPFAM" id="SSF51604">
    <property type="entry name" value="Enolase C-terminal domain-like"/>
    <property type="match status" value="1"/>
</dbReference>
<dbReference type="InParanoid" id="Q01NB7"/>
<dbReference type="Pfam" id="PF02746">
    <property type="entry name" value="MR_MLE_N"/>
    <property type="match status" value="1"/>
</dbReference>
<protein>
    <submittedName>
        <fullName evidence="3">Mandelate racemase/muconate lactonizing enzyme, C-terminal domain protein</fullName>
    </submittedName>
</protein>
<dbReference type="AlphaFoldDB" id="Q01NB7"/>
<dbReference type="Pfam" id="PF13378">
    <property type="entry name" value="MR_MLE_C"/>
    <property type="match status" value="1"/>
</dbReference>
<dbReference type="InterPro" id="IPR036849">
    <property type="entry name" value="Enolase-like_C_sf"/>
</dbReference>
<dbReference type="PANTHER" id="PTHR48080">
    <property type="entry name" value="D-GALACTONATE DEHYDRATASE-RELATED"/>
    <property type="match status" value="1"/>
</dbReference>
<dbReference type="OrthoDB" id="9775391at2"/>
<sequence length="361" mass="38390" precursor="true">MPGPLNPQLEMVALDAFAVREPASRRAYTILRLRTRSGAQGYGECSRISRADLTALRGAIQGREASNFETVRRGISLSPALAGLEMAMLDALGIFANAPVYQVLGGPTRNRARALARIQGDTDELVAASVVRARAGGHQAFMIPVPRTGAPNHSATLVAATQQRLAAVRSAAGEGADFVLDAGAALTPGDASSIAAAFERAHLLWFDEPCRISNLTAAYRIAVENVTPIGFGRFADEAGVFQDLLRGDAIDVIRADIARQGITRIRRIAALAETYYVAVAPFHDGGPIATAAALHLAASLPNFFIQQLPTPFAEQDRDMRARLAGNSIEAVKDGFLELPRGPGLGVRVNEAALNEYREVEG</sequence>
<evidence type="ECO:0000256" key="1">
    <source>
        <dbReference type="ARBA" id="ARBA00023239"/>
    </source>
</evidence>
<proteinExistence type="predicted"/>
<dbReference type="GO" id="GO:0016829">
    <property type="term" value="F:lyase activity"/>
    <property type="evidence" value="ECO:0007669"/>
    <property type="project" value="UniProtKB-KW"/>
</dbReference>
<dbReference type="PANTHER" id="PTHR48080:SF2">
    <property type="entry name" value="D-GALACTONATE DEHYDRATASE"/>
    <property type="match status" value="1"/>
</dbReference>
<accession>Q01NB7</accession>
<dbReference type="InterPro" id="IPR034593">
    <property type="entry name" value="DgoD-like"/>
</dbReference>
<dbReference type="InterPro" id="IPR029065">
    <property type="entry name" value="Enolase_C-like"/>
</dbReference>
<reference evidence="3" key="1">
    <citation type="submission" date="2006-10" db="EMBL/GenBank/DDBJ databases">
        <title>Complete sequence of Solibacter usitatus Ellin6076.</title>
        <authorList>
            <consortium name="US DOE Joint Genome Institute"/>
            <person name="Copeland A."/>
            <person name="Lucas S."/>
            <person name="Lapidus A."/>
            <person name="Barry K."/>
            <person name="Detter J.C."/>
            <person name="Glavina del Rio T."/>
            <person name="Hammon N."/>
            <person name="Israni S."/>
            <person name="Dalin E."/>
            <person name="Tice H."/>
            <person name="Pitluck S."/>
            <person name="Thompson L.S."/>
            <person name="Brettin T."/>
            <person name="Bruce D."/>
            <person name="Han C."/>
            <person name="Tapia R."/>
            <person name="Gilna P."/>
            <person name="Schmutz J."/>
            <person name="Larimer F."/>
            <person name="Land M."/>
            <person name="Hauser L."/>
            <person name="Kyrpides N."/>
            <person name="Mikhailova N."/>
            <person name="Janssen P.H."/>
            <person name="Kuske C.R."/>
            <person name="Richardson P."/>
        </authorList>
    </citation>
    <scope>NUCLEOTIDE SEQUENCE</scope>
    <source>
        <strain evidence="3">Ellin6076</strain>
    </source>
</reference>
<dbReference type="eggNOG" id="COG4948">
    <property type="taxonomic scope" value="Bacteria"/>
</dbReference>
<dbReference type="Gene3D" id="3.30.390.10">
    <property type="entry name" value="Enolase-like, N-terminal domain"/>
    <property type="match status" value="1"/>
</dbReference>
<dbReference type="InterPro" id="IPR013341">
    <property type="entry name" value="Mandelate_racemase_N_dom"/>
</dbReference>
<gene>
    <name evidence="3" type="ordered locus">Acid_2985</name>
</gene>
<keyword evidence="1" id="KW-0456">Lyase</keyword>
<dbReference type="InterPro" id="IPR013342">
    <property type="entry name" value="Mandelate_racemase_C"/>
</dbReference>
<dbReference type="EMBL" id="CP000473">
    <property type="protein sequence ID" value="ABJ83969.1"/>
    <property type="molecule type" value="Genomic_DNA"/>
</dbReference>
<evidence type="ECO:0000313" key="3">
    <source>
        <dbReference type="EMBL" id="ABJ83969.1"/>
    </source>
</evidence>
<feature type="domain" description="Mandelate racemase/muconate lactonizing enzyme C-terminal" evidence="2">
    <location>
        <begin position="123"/>
        <end position="229"/>
    </location>
</feature>
<dbReference type="STRING" id="234267.Acid_2985"/>
<dbReference type="HOGENOM" id="CLU_733412_0_0_0"/>
<dbReference type="SUPFAM" id="SSF54826">
    <property type="entry name" value="Enolase N-terminal domain-like"/>
    <property type="match status" value="1"/>
</dbReference>